<gene>
    <name evidence="9" type="ORF">QF206_10940</name>
</gene>
<dbReference type="SUPFAM" id="SSF82866">
    <property type="entry name" value="Multidrug efflux transporter AcrB transmembrane domain"/>
    <property type="match status" value="2"/>
</dbReference>
<dbReference type="AlphaFoldDB" id="A0AAW6T7H1"/>
<feature type="transmembrane region" description="Helical" evidence="7">
    <location>
        <begin position="591"/>
        <end position="615"/>
    </location>
</feature>
<dbReference type="GO" id="GO:0005886">
    <property type="term" value="C:plasma membrane"/>
    <property type="evidence" value="ECO:0007669"/>
    <property type="project" value="UniProtKB-SubCell"/>
</dbReference>
<feature type="transmembrane region" description="Helical" evidence="7">
    <location>
        <begin position="277"/>
        <end position="299"/>
    </location>
</feature>
<dbReference type="PROSITE" id="PS50156">
    <property type="entry name" value="SSD"/>
    <property type="match status" value="1"/>
</dbReference>
<feature type="transmembrane region" description="Helical" evidence="7">
    <location>
        <begin position="305"/>
        <end position="326"/>
    </location>
</feature>
<organism evidence="9 10">
    <name type="scientific">Ruicaihuangia caeni</name>
    <dbReference type="NCBI Taxonomy" id="3042517"/>
    <lineage>
        <taxon>Bacteria</taxon>
        <taxon>Bacillati</taxon>
        <taxon>Actinomycetota</taxon>
        <taxon>Actinomycetes</taxon>
        <taxon>Micrococcales</taxon>
        <taxon>Microbacteriaceae</taxon>
        <taxon>Ruicaihuangia</taxon>
    </lineage>
</organism>
<dbReference type="InterPro" id="IPR004869">
    <property type="entry name" value="MMPL_dom"/>
</dbReference>
<evidence type="ECO:0000256" key="2">
    <source>
        <dbReference type="ARBA" id="ARBA00022475"/>
    </source>
</evidence>
<evidence type="ECO:0000259" key="8">
    <source>
        <dbReference type="PROSITE" id="PS50156"/>
    </source>
</evidence>
<comment type="caution">
    <text evidence="9">The sequence shown here is derived from an EMBL/GenBank/DDBJ whole genome shotgun (WGS) entry which is preliminary data.</text>
</comment>
<feature type="region of interest" description="Disordered" evidence="6">
    <location>
        <begin position="944"/>
        <end position="966"/>
    </location>
</feature>
<feature type="transmembrane region" description="Helical" evidence="7">
    <location>
        <begin position="670"/>
        <end position="695"/>
    </location>
</feature>
<reference evidence="9 10" key="1">
    <citation type="submission" date="2023-04" db="EMBL/GenBank/DDBJ databases">
        <title>Klugiella caeni sp. nov. isolated from the sludge of biochemical tank.</title>
        <authorList>
            <person name="Geng K."/>
        </authorList>
    </citation>
    <scope>NUCLEOTIDE SEQUENCE [LARGE SCALE GENOMIC DNA]</scope>
    <source>
        <strain evidence="9 10">YN-L-19</strain>
    </source>
</reference>
<sequence length="966" mass="100658">MATLLYRIGSFSFRRAWAVIAGWLLLAALALGAGLGLGGQMQESFAIPGTESQAAIDRLAAVFPETAGASAQLVLRSDDGAPLDASRDEIDAVASDLTDLEQVSQAVSPFSEYAFDALSKDGRTAVMQVQFDGAVEDITDVTLDEVDAAVEPLQRAGISVDFGGMLYQDVEYGVTVTELIGVIIAGVVLLVTFGSLIAAGIPLLTAIFGLAVSMGAVLAVAAFATISNATPMLALMIGLAVGIDYGLFVLSRHRQQLAQGIAPAESAAMATGTAGSAVVFAGLTVIIALLGLLVVGIPFLSTMGIAAAFAVLLAVVATVTLLPAVFRLAGSRLAPRPGSRTERRALAAASADGPPSKALGARWVRGVLKAPVAAVVLVLAVLGTLAVPAFSLQLALPSGASDPEGTTARQAYDTIANELGEGRNGPLIVAVDITQTSEVLESLEAISDELRALPGVDAVSAGMPNRSLDTGVIQVIPETGPADPATAQLVHDIRDLAPGIAAEHDTPIAVTGTTAVQIDISQRLNDALLPFGIIVVGLSIVLLMLVFRSVLVPLKAALGFVLSVLASFGVVVAVFQWGWGAELLGITPGPVLSFMPILLMAVLFGLAMDYEVFLVSGMRERYVHGAEPRQAIERGFAGAARVVTAAALIMFAVFVSFVPEGSGVIKVMALGLAAGVFLDAFLVRMTLVPAVMALMGRAAWWLPRRLDRAMPDVDIEGARLLEHREAAAWARDRDGAVLSSAALQPASQDAEAYPATVDVEVAAGEVLVITGPEQSRSLLAQTFAARRIPASGRLQLAGNTVPSDISRARMVVAYSDLGAEQGGLTAGSLLQERLRLRHPWRPSLVRRETREWLSRLDAASRSAGLQPISPRAALDRAQSRLAVATAALAEGTPIAVFEFGDDSPQLEVETLAHAIESLADPSTVLVFSAPMPLAMTSRRVHHVPLTPTTTPLPSFTTTPSIEEAVR</sequence>
<feature type="transmembrane region" description="Helical" evidence="7">
    <location>
        <begin position="179"/>
        <end position="199"/>
    </location>
</feature>
<accession>A0AAW6T7H1</accession>
<dbReference type="PANTHER" id="PTHR33406">
    <property type="entry name" value="MEMBRANE PROTEIN MJ1562-RELATED"/>
    <property type="match status" value="1"/>
</dbReference>
<dbReference type="Pfam" id="PF03176">
    <property type="entry name" value="MMPL"/>
    <property type="match status" value="2"/>
</dbReference>
<feature type="transmembrane region" description="Helical" evidence="7">
    <location>
        <begin position="232"/>
        <end position="250"/>
    </location>
</feature>
<name>A0AAW6T7H1_9MICO</name>
<dbReference type="InterPro" id="IPR000731">
    <property type="entry name" value="SSD"/>
</dbReference>
<dbReference type="InterPro" id="IPR050545">
    <property type="entry name" value="Mycobact_MmpL"/>
</dbReference>
<dbReference type="PANTHER" id="PTHR33406:SF13">
    <property type="entry name" value="MEMBRANE PROTEIN YDFJ"/>
    <property type="match status" value="1"/>
</dbReference>
<evidence type="ECO:0000256" key="7">
    <source>
        <dbReference type="SAM" id="Phobius"/>
    </source>
</evidence>
<dbReference type="Gene3D" id="1.20.1640.10">
    <property type="entry name" value="Multidrug efflux transporter AcrB transmembrane domain"/>
    <property type="match status" value="2"/>
</dbReference>
<proteinExistence type="predicted"/>
<dbReference type="Proteomes" id="UP001321506">
    <property type="component" value="Unassembled WGS sequence"/>
</dbReference>
<protein>
    <submittedName>
        <fullName evidence="9">MMPL family transporter</fullName>
    </submittedName>
</protein>
<evidence type="ECO:0000256" key="5">
    <source>
        <dbReference type="ARBA" id="ARBA00023136"/>
    </source>
</evidence>
<dbReference type="EMBL" id="JASATX010000004">
    <property type="protein sequence ID" value="MDI2099479.1"/>
    <property type="molecule type" value="Genomic_DNA"/>
</dbReference>
<keyword evidence="3 7" id="KW-0812">Transmembrane</keyword>
<evidence type="ECO:0000256" key="6">
    <source>
        <dbReference type="SAM" id="MobiDB-lite"/>
    </source>
</evidence>
<comment type="subcellular location">
    <subcellularLocation>
        <location evidence="1">Cell membrane</location>
        <topology evidence="1">Multi-pass membrane protein</topology>
    </subcellularLocation>
</comment>
<keyword evidence="4 7" id="KW-1133">Transmembrane helix</keyword>
<feature type="compositionally biased region" description="Low complexity" evidence="6">
    <location>
        <begin position="944"/>
        <end position="960"/>
    </location>
</feature>
<keyword evidence="5 7" id="KW-0472">Membrane</keyword>
<evidence type="ECO:0000256" key="1">
    <source>
        <dbReference type="ARBA" id="ARBA00004651"/>
    </source>
</evidence>
<evidence type="ECO:0000256" key="4">
    <source>
        <dbReference type="ARBA" id="ARBA00022989"/>
    </source>
</evidence>
<keyword evidence="2" id="KW-1003">Cell membrane</keyword>
<dbReference type="RefSeq" id="WP_281489263.1">
    <property type="nucleotide sequence ID" value="NZ_JASATX010000004.1"/>
</dbReference>
<evidence type="ECO:0000256" key="3">
    <source>
        <dbReference type="ARBA" id="ARBA00022692"/>
    </source>
</evidence>
<evidence type="ECO:0000313" key="10">
    <source>
        <dbReference type="Proteomes" id="UP001321506"/>
    </source>
</evidence>
<feature type="transmembrane region" description="Helical" evidence="7">
    <location>
        <begin position="527"/>
        <end position="547"/>
    </location>
</feature>
<feature type="transmembrane region" description="Helical" evidence="7">
    <location>
        <begin position="206"/>
        <end position="226"/>
    </location>
</feature>
<feature type="transmembrane region" description="Helical" evidence="7">
    <location>
        <begin position="372"/>
        <end position="396"/>
    </location>
</feature>
<keyword evidence="10" id="KW-1185">Reference proteome</keyword>
<feature type="transmembrane region" description="Helical" evidence="7">
    <location>
        <begin position="636"/>
        <end position="658"/>
    </location>
</feature>
<feature type="domain" description="SSD" evidence="8">
    <location>
        <begin position="208"/>
        <end position="328"/>
    </location>
</feature>
<evidence type="ECO:0000313" key="9">
    <source>
        <dbReference type="EMBL" id="MDI2099479.1"/>
    </source>
</evidence>
<feature type="transmembrane region" description="Helical" evidence="7">
    <location>
        <begin position="559"/>
        <end position="579"/>
    </location>
</feature>